<keyword evidence="2" id="KW-1185">Reference proteome</keyword>
<dbReference type="RefSeq" id="XP_060414086.1">
    <property type="nucleotide sequence ID" value="XM_060551565.1"/>
</dbReference>
<dbReference type="AlphaFoldDB" id="A0AAD8PZU0"/>
<gene>
    <name evidence="1" type="ORF">LY79DRAFT_215152</name>
</gene>
<dbReference type="GeneID" id="85435805"/>
<evidence type="ECO:0000313" key="2">
    <source>
        <dbReference type="Proteomes" id="UP001230504"/>
    </source>
</evidence>
<proteinExistence type="predicted"/>
<sequence>MPLSQQLLEGHLSIPWWVNGSLAVMKCVLGNNTWARSAVKSRFTVSDRSLGSFTLSFRRQILMASSRSPKKLAGPMNRRPRHDCPLQSVNVGLRSSFLHRSRGMPAACFTGQMSPKSSGQVGIGQRPTVFNRPIEAFHESLDGPFAGSS</sequence>
<accession>A0AAD8PZU0</accession>
<comment type="caution">
    <text evidence="1">The sequence shown here is derived from an EMBL/GenBank/DDBJ whole genome shotgun (WGS) entry which is preliminary data.</text>
</comment>
<reference evidence="1" key="1">
    <citation type="submission" date="2021-06" db="EMBL/GenBank/DDBJ databases">
        <title>Comparative genomics, transcriptomics and evolutionary studies reveal genomic signatures of adaptation to plant cell wall in hemibiotrophic fungi.</title>
        <authorList>
            <consortium name="DOE Joint Genome Institute"/>
            <person name="Baroncelli R."/>
            <person name="Diaz J.F."/>
            <person name="Benocci T."/>
            <person name="Peng M."/>
            <person name="Battaglia E."/>
            <person name="Haridas S."/>
            <person name="Andreopoulos W."/>
            <person name="Labutti K."/>
            <person name="Pangilinan J."/>
            <person name="Floch G.L."/>
            <person name="Makela M.R."/>
            <person name="Henrissat B."/>
            <person name="Grigoriev I.V."/>
            <person name="Crouch J.A."/>
            <person name="De Vries R.P."/>
            <person name="Sukno S.A."/>
            <person name="Thon M.R."/>
        </authorList>
    </citation>
    <scope>NUCLEOTIDE SEQUENCE</scope>
    <source>
        <strain evidence="1">CBS 125086</strain>
    </source>
</reference>
<organism evidence="1 2">
    <name type="scientific">Colletotrichum navitas</name>
    <dbReference type="NCBI Taxonomy" id="681940"/>
    <lineage>
        <taxon>Eukaryota</taxon>
        <taxon>Fungi</taxon>
        <taxon>Dikarya</taxon>
        <taxon>Ascomycota</taxon>
        <taxon>Pezizomycotina</taxon>
        <taxon>Sordariomycetes</taxon>
        <taxon>Hypocreomycetidae</taxon>
        <taxon>Glomerellales</taxon>
        <taxon>Glomerellaceae</taxon>
        <taxon>Colletotrichum</taxon>
        <taxon>Colletotrichum graminicola species complex</taxon>
    </lineage>
</organism>
<name>A0AAD8PZU0_9PEZI</name>
<protein>
    <submittedName>
        <fullName evidence="1">Uncharacterized protein</fullName>
    </submittedName>
</protein>
<dbReference type="EMBL" id="JAHLJV010000030">
    <property type="protein sequence ID" value="KAK1590604.1"/>
    <property type="molecule type" value="Genomic_DNA"/>
</dbReference>
<evidence type="ECO:0000313" key="1">
    <source>
        <dbReference type="EMBL" id="KAK1590604.1"/>
    </source>
</evidence>
<dbReference type="Proteomes" id="UP001230504">
    <property type="component" value="Unassembled WGS sequence"/>
</dbReference>